<organism evidence="2 3">
    <name type="scientific">Loktanella gaetbuli</name>
    <dbReference type="NCBI Taxonomy" id="2881335"/>
    <lineage>
        <taxon>Bacteria</taxon>
        <taxon>Pseudomonadati</taxon>
        <taxon>Pseudomonadota</taxon>
        <taxon>Alphaproteobacteria</taxon>
        <taxon>Rhodobacterales</taxon>
        <taxon>Roseobacteraceae</taxon>
        <taxon>Loktanella</taxon>
    </lineage>
</organism>
<name>A0ABS8BQJ3_9RHOB</name>
<evidence type="ECO:0000313" key="2">
    <source>
        <dbReference type="EMBL" id="MCB5198000.1"/>
    </source>
</evidence>
<accession>A0ABS8BQJ3</accession>
<proteinExistence type="predicted"/>
<dbReference type="RefSeq" id="WP_226747032.1">
    <property type="nucleotide sequence ID" value="NZ_JAJATZ010000001.1"/>
</dbReference>
<dbReference type="EMBL" id="JAJATZ010000001">
    <property type="protein sequence ID" value="MCB5198000.1"/>
    <property type="molecule type" value="Genomic_DNA"/>
</dbReference>
<protein>
    <submittedName>
        <fullName evidence="2">Uncharacterized protein</fullName>
    </submittedName>
</protein>
<dbReference type="Proteomes" id="UP001138961">
    <property type="component" value="Unassembled WGS sequence"/>
</dbReference>
<comment type="caution">
    <text evidence="2">The sequence shown here is derived from an EMBL/GenBank/DDBJ whole genome shotgun (WGS) entry which is preliminary data.</text>
</comment>
<reference evidence="2" key="1">
    <citation type="submission" date="2021-10" db="EMBL/GenBank/DDBJ databases">
        <title>Loktanella gaetbuli sp. nov., isolated from a tidal flat.</title>
        <authorList>
            <person name="Park S."/>
            <person name="Yoon J.-H."/>
        </authorList>
    </citation>
    <scope>NUCLEOTIDE SEQUENCE</scope>
    <source>
        <strain evidence="2">TSTF-M6</strain>
    </source>
</reference>
<evidence type="ECO:0000256" key="1">
    <source>
        <dbReference type="SAM" id="SignalP"/>
    </source>
</evidence>
<feature type="signal peptide" evidence="1">
    <location>
        <begin position="1"/>
        <end position="21"/>
    </location>
</feature>
<keyword evidence="1" id="KW-0732">Signal</keyword>
<sequence length="91" mass="9556">MNKYFASIATAFAVFASPAAAEVVPLVAAQDIADGPYIDVAQTVSYSDAPTTLDDIHALADLDGDPGVVTDREREMIALLSMMLIGTPVQN</sequence>
<keyword evidence="3" id="KW-1185">Reference proteome</keyword>
<feature type="chain" id="PRO_5045601027" evidence="1">
    <location>
        <begin position="22"/>
        <end position="91"/>
    </location>
</feature>
<evidence type="ECO:0000313" key="3">
    <source>
        <dbReference type="Proteomes" id="UP001138961"/>
    </source>
</evidence>
<gene>
    <name evidence="2" type="ORF">LGQ03_01985</name>
</gene>